<keyword evidence="4" id="KW-1185">Reference proteome</keyword>
<keyword evidence="1" id="KW-0175">Coiled coil</keyword>
<dbReference type="GO" id="GO:0006302">
    <property type="term" value="P:double-strand break repair"/>
    <property type="evidence" value="ECO:0007669"/>
    <property type="project" value="InterPro"/>
</dbReference>
<accession>A0A1G6W4G8</accession>
<dbReference type="PANTHER" id="PTHR32182:SF0">
    <property type="entry name" value="DNA REPLICATION AND REPAIR PROTEIN RECF"/>
    <property type="match status" value="1"/>
</dbReference>
<feature type="domain" description="Rad50/SbcC-type AAA" evidence="2">
    <location>
        <begin position="28"/>
        <end position="267"/>
    </location>
</feature>
<dbReference type="Pfam" id="PF13476">
    <property type="entry name" value="AAA_23"/>
    <property type="match status" value="1"/>
</dbReference>
<evidence type="ECO:0000313" key="4">
    <source>
        <dbReference type="Proteomes" id="UP000199412"/>
    </source>
</evidence>
<organism evidence="3 4">
    <name type="scientific">Rhodospira trueperi</name>
    <dbReference type="NCBI Taxonomy" id="69960"/>
    <lineage>
        <taxon>Bacteria</taxon>
        <taxon>Pseudomonadati</taxon>
        <taxon>Pseudomonadota</taxon>
        <taxon>Alphaproteobacteria</taxon>
        <taxon>Rhodospirillales</taxon>
        <taxon>Rhodospirillaceae</taxon>
        <taxon>Rhodospira</taxon>
    </lineage>
</organism>
<evidence type="ECO:0000256" key="1">
    <source>
        <dbReference type="SAM" id="Coils"/>
    </source>
</evidence>
<dbReference type="PANTHER" id="PTHR32182">
    <property type="entry name" value="DNA REPLICATION AND REPAIR PROTEIN RECF"/>
    <property type="match status" value="1"/>
</dbReference>
<dbReference type="Gene3D" id="3.40.50.300">
    <property type="entry name" value="P-loop containing nucleotide triphosphate hydrolases"/>
    <property type="match status" value="2"/>
</dbReference>
<gene>
    <name evidence="3" type="ORF">SAMN05421720_1013</name>
</gene>
<dbReference type="InterPro" id="IPR027417">
    <property type="entry name" value="P-loop_NTPase"/>
</dbReference>
<dbReference type="SUPFAM" id="SSF52540">
    <property type="entry name" value="P-loop containing nucleoside triphosphate hydrolases"/>
    <property type="match status" value="1"/>
</dbReference>
<name>A0A1G6W4G8_9PROT</name>
<dbReference type="GO" id="GO:0016887">
    <property type="term" value="F:ATP hydrolysis activity"/>
    <property type="evidence" value="ECO:0007669"/>
    <property type="project" value="InterPro"/>
</dbReference>
<dbReference type="Proteomes" id="UP000199412">
    <property type="component" value="Unassembled WGS sequence"/>
</dbReference>
<feature type="coiled-coil region" evidence="1">
    <location>
        <begin position="389"/>
        <end position="499"/>
    </location>
</feature>
<reference evidence="3 4" key="1">
    <citation type="submission" date="2016-10" db="EMBL/GenBank/DDBJ databases">
        <authorList>
            <person name="de Groot N.N."/>
        </authorList>
    </citation>
    <scope>NUCLEOTIDE SEQUENCE [LARGE SCALE GENOMIC DNA]</scope>
    <source>
        <strain evidence="3 4">ATCC 700224</strain>
    </source>
</reference>
<dbReference type="GO" id="GO:0000731">
    <property type="term" value="P:DNA synthesis involved in DNA repair"/>
    <property type="evidence" value="ECO:0007669"/>
    <property type="project" value="TreeGrafter"/>
</dbReference>
<evidence type="ECO:0000259" key="2">
    <source>
        <dbReference type="Pfam" id="PF13476"/>
    </source>
</evidence>
<dbReference type="EMBL" id="FNAP01000001">
    <property type="protein sequence ID" value="SDD60117.1"/>
    <property type="molecule type" value="Genomic_DNA"/>
</dbReference>
<dbReference type="OrthoDB" id="9795626at2"/>
<dbReference type="AlphaFoldDB" id="A0A1G6W4G8"/>
<proteinExistence type="predicted"/>
<evidence type="ECO:0000313" key="3">
    <source>
        <dbReference type="EMBL" id="SDD60117.1"/>
    </source>
</evidence>
<dbReference type="STRING" id="69960.SAMN05421720_1013"/>
<protein>
    <submittedName>
        <fullName evidence="3">AAA domain-containing protein</fullName>
    </submittedName>
</protein>
<dbReference type="InterPro" id="IPR038729">
    <property type="entry name" value="Rad50/SbcC_AAA"/>
</dbReference>
<sequence>MERKESSVPDIADRKISLPTIKRVALANFDLYSNNPNVSTVIERPVFFLIGANGLGKSTFLNTINFTITGAIPDPSRKFQSAQDYLRNAGRADRSEDYFSGRISEHSRSIASATVELAWSNANLSVTRDLFGGTGVSRLAIEDVVSGTIDVRPSSEEDSNDLTGLYHAKILELTGLEDFAQFVFLMHFVATFDEGRHLLMWDDAALTNALYLAFGADPVAAKAADKLQREMDRESSRARNVRFSARHVSDRIKQLADLLEGTETDDHTTGAELQAQHDALVARQSDAEQRMRRKQAEMLDADLKWTDLSASLTEAQLEYRRLFSNRLQLSSSVEHHPIVRATLSEDRCGLCGNVHVAAKIQAALDKGECPLCDSVLDRSGGDAAAISELQRLDSEIARIRDDLDTILRSRARISDEFAAAQATEEAAAEELRQFEEKEAAGLVKAQSGSNFSAIQLEIDKLEKERQAFLAQSEAHYRKRDELRNQLRSYEKALKEQYEAGSERFVPRFRELSEDFIGRPIDVDLEHRQGANDSGFGLRMRMDDQLRAQSDSVSESQRFFIDIALRMALSEYMAKGAATLLIDTPEGSLDIAYEARAGSMFSKFVAEGNRVLMTANLRSSQLVLRLAGLQKSDGMQVVRMTDWTDLSEVQRSEEALFIDAYNAIDGALN</sequence>